<comment type="caution">
    <text evidence="1">The sequence shown here is derived from an EMBL/GenBank/DDBJ whole genome shotgun (WGS) entry which is preliminary data.</text>
</comment>
<keyword evidence="2" id="KW-1185">Reference proteome</keyword>
<sequence>MDVLLPAPGDGPGVRGPRFALREATALWSRRRRVVRAAKKLGLRPDLGLQAVVARVADLRGQPIDIVAEPLPRATTGLCCFGEHRDTIVVNAAAEPLHRVLITLHELWHLIEDFVGPRRPVRIWRRCVLTPLERCGLREPRPAQALFGEHSVFELDNLPDVLNALSPELVRAVLDDRRQVKMRGEHNHGHDPAEVFARQMLQMLALDEDTDGTGPITSSFAHRRTGI</sequence>
<evidence type="ECO:0000313" key="1">
    <source>
        <dbReference type="EMBL" id="MBC2904368.1"/>
    </source>
</evidence>
<gene>
    <name evidence="1" type="ORF">H4N64_22600</name>
</gene>
<organism evidence="1 2">
    <name type="scientific">Streptomyces cupreus</name>
    <dbReference type="NCBI Taxonomy" id="2759956"/>
    <lineage>
        <taxon>Bacteria</taxon>
        <taxon>Bacillati</taxon>
        <taxon>Actinomycetota</taxon>
        <taxon>Actinomycetes</taxon>
        <taxon>Kitasatosporales</taxon>
        <taxon>Streptomycetaceae</taxon>
        <taxon>Streptomyces</taxon>
    </lineage>
</organism>
<evidence type="ECO:0008006" key="3">
    <source>
        <dbReference type="Google" id="ProtNLM"/>
    </source>
</evidence>
<protein>
    <recommendedName>
        <fullName evidence="3">IrrE N-terminal-like domain-containing protein</fullName>
    </recommendedName>
</protein>
<accession>A0A7X1J551</accession>
<dbReference type="RefSeq" id="WP_186284230.1">
    <property type="nucleotide sequence ID" value="NZ_JACMSF010000024.1"/>
</dbReference>
<dbReference type="AlphaFoldDB" id="A0A7X1J551"/>
<dbReference type="EMBL" id="JACMSF010000024">
    <property type="protein sequence ID" value="MBC2904368.1"/>
    <property type="molecule type" value="Genomic_DNA"/>
</dbReference>
<reference evidence="1 2" key="1">
    <citation type="submission" date="2020-08" db="EMBL/GenBank/DDBJ databases">
        <title>Streptomyces sp. PSKA01 genome sequencing and assembly.</title>
        <authorList>
            <person name="Mandal S."/>
            <person name="Maiti P.K."/>
            <person name="Das P."/>
        </authorList>
    </citation>
    <scope>NUCLEOTIDE SEQUENCE [LARGE SCALE GENOMIC DNA]</scope>
    <source>
        <strain evidence="1 2">PSKA01</strain>
    </source>
</reference>
<name>A0A7X1J551_9ACTN</name>
<evidence type="ECO:0000313" key="2">
    <source>
        <dbReference type="Proteomes" id="UP000584670"/>
    </source>
</evidence>
<proteinExistence type="predicted"/>
<dbReference type="Proteomes" id="UP000584670">
    <property type="component" value="Unassembled WGS sequence"/>
</dbReference>